<dbReference type="Gene3D" id="1.10.40.40">
    <property type="entry name" value="Deoxyribonucleotidase, domain 2"/>
    <property type="match status" value="1"/>
</dbReference>
<dbReference type="EMBL" id="JABANP010000120">
    <property type="protein sequence ID" value="KAF4689601.1"/>
    <property type="molecule type" value="Genomic_DNA"/>
</dbReference>
<name>A0A7J6P2S6_PEROL</name>
<dbReference type="PANTHER" id="PTHR16504:SF4">
    <property type="entry name" value="5'(3')-DEOXYRIBONUCLEOTIDASE"/>
    <property type="match status" value="1"/>
</dbReference>
<proteinExistence type="predicted"/>
<dbReference type="Pfam" id="PF06941">
    <property type="entry name" value="NT5C"/>
    <property type="match status" value="1"/>
</dbReference>
<dbReference type="InterPro" id="IPR010708">
    <property type="entry name" value="5'(3')-deoxyribonucleotidase"/>
</dbReference>
<dbReference type="GO" id="GO:0008253">
    <property type="term" value="F:5'-nucleotidase activity"/>
    <property type="evidence" value="ECO:0007669"/>
    <property type="project" value="InterPro"/>
</dbReference>
<feature type="active site" description="Proton donor" evidence="1">
    <location>
        <position position="10"/>
    </location>
</feature>
<accession>A0A7J6P2S6</accession>
<dbReference type="Proteomes" id="UP000541610">
    <property type="component" value="Unassembled WGS sequence"/>
</dbReference>
<dbReference type="AlphaFoldDB" id="A0A7J6P2S6"/>
<evidence type="ECO:0000256" key="1">
    <source>
        <dbReference type="PIRSR" id="PIRSR610708-1"/>
    </source>
</evidence>
<comment type="caution">
    <text evidence="2">The sequence shown here is derived from an EMBL/GenBank/DDBJ whole genome shotgun (WGS) entry which is preliminary data.</text>
</comment>
<dbReference type="GO" id="GO:0009223">
    <property type="term" value="P:pyrimidine deoxyribonucleotide catabolic process"/>
    <property type="evidence" value="ECO:0007669"/>
    <property type="project" value="TreeGrafter"/>
</dbReference>
<dbReference type="OrthoDB" id="10431942at2759"/>
<evidence type="ECO:0000313" key="3">
    <source>
        <dbReference type="Proteomes" id="UP000541610"/>
    </source>
</evidence>
<dbReference type="InterPro" id="IPR023214">
    <property type="entry name" value="HAD_sf"/>
</dbReference>
<dbReference type="InterPro" id="IPR036412">
    <property type="entry name" value="HAD-like_sf"/>
</dbReference>
<organism evidence="2 3">
    <name type="scientific">Perkinsus olseni</name>
    <name type="common">Perkinsus atlanticus</name>
    <dbReference type="NCBI Taxonomy" id="32597"/>
    <lineage>
        <taxon>Eukaryota</taxon>
        <taxon>Sar</taxon>
        <taxon>Alveolata</taxon>
        <taxon>Perkinsozoa</taxon>
        <taxon>Perkinsea</taxon>
        <taxon>Perkinsida</taxon>
        <taxon>Perkinsidae</taxon>
        <taxon>Perkinsus</taxon>
    </lineage>
</organism>
<evidence type="ECO:0000313" key="2">
    <source>
        <dbReference type="EMBL" id="KAF4689601.1"/>
    </source>
</evidence>
<reference evidence="2 3" key="1">
    <citation type="submission" date="2020-04" db="EMBL/GenBank/DDBJ databases">
        <title>Perkinsus olseni comparative genomics.</title>
        <authorList>
            <person name="Bogema D.R."/>
        </authorList>
    </citation>
    <scope>NUCLEOTIDE SEQUENCE [LARGE SCALE GENOMIC DNA]</scope>
    <source>
        <strain evidence="2">00978-12</strain>
    </source>
</reference>
<sequence>MVRVVLVSMDGLLCDYKAALSRAMEERFGVPPIELKAKSLPGNIREYGQVSPEYAAFAKRIIREKGFFENAPPVPEAIKGIEYLESTSDTKVDICTFRNFSSRRRNREKRRWMRKHLSGDHYLIPAYFKSDIPGEALIDDDPSVPLCIGKPAFGRHVIFTKPYNKNFRTADRIDKWFESRIEAEMFMQKLSNKQERLPVVYESCFEEQQ</sequence>
<gene>
    <name evidence="2" type="primary">NT5C_1</name>
    <name evidence="2" type="ORF">FOZ60_001499</name>
</gene>
<dbReference type="SUPFAM" id="SSF56784">
    <property type="entry name" value="HAD-like"/>
    <property type="match status" value="1"/>
</dbReference>
<protein>
    <submittedName>
        <fullName evidence="2">5', 3'-nucleotidase, cytosolic</fullName>
    </submittedName>
</protein>
<dbReference type="PANTHER" id="PTHR16504">
    <property type="entry name" value="5'(3')-DEOXYRIBONUCLEOTIDASE"/>
    <property type="match status" value="1"/>
</dbReference>
<dbReference type="Gene3D" id="3.40.50.1000">
    <property type="entry name" value="HAD superfamily/HAD-like"/>
    <property type="match status" value="1"/>
</dbReference>